<dbReference type="SMART" id="SM00382">
    <property type="entry name" value="AAA"/>
    <property type="match status" value="1"/>
</dbReference>
<dbReference type="Pfam" id="PF00005">
    <property type="entry name" value="ABC_tran"/>
    <property type="match status" value="1"/>
</dbReference>
<dbReference type="OrthoDB" id="9802264at2"/>
<organism evidence="7 8">
    <name type="scientific">Polynucleobacter hirudinilacicola</name>
    <dbReference type="NCBI Taxonomy" id="1743166"/>
    <lineage>
        <taxon>Bacteria</taxon>
        <taxon>Pseudomonadati</taxon>
        <taxon>Pseudomonadota</taxon>
        <taxon>Betaproteobacteria</taxon>
        <taxon>Burkholderiales</taxon>
        <taxon>Burkholderiaceae</taxon>
        <taxon>Polynucleobacter</taxon>
    </lineage>
</organism>
<dbReference type="InterPro" id="IPR003593">
    <property type="entry name" value="AAA+_ATPase"/>
</dbReference>
<name>A0A210RY07_9BURK</name>
<keyword evidence="5 7" id="KW-0067">ATP-binding</keyword>
<keyword evidence="8" id="KW-1185">Reference proteome</keyword>
<feature type="domain" description="ABC transporter" evidence="6">
    <location>
        <begin position="8"/>
        <end position="246"/>
    </location>
</feature>
<dbReference type="RefSeq" id="WP_087910102.1">
    <property type="nucleotide sequence ID" value="NZ_NAIA01000003.1"/>
</dbReference>
<accession>A0A210RY07</accession>
<gene>
    <name evidence="7" type="ORF">B6A14_08905</name>
</gene>
<keyword evidence="3" id="KW-0997">Cell inner membrane</keyword>
<keyword evidence="2" id="KW-1003">Cell membrane</keyword>
<dbReference type="PROSITE" id="PS50893">
    <property type="entry name" value="ABC_TRANSPORTER_2"/>
    <property type="match status" value="1"/>
</dbReference>
<evidence type="ECO:0000256" key="5">
    <source>
        <dbReference type="ARBA" id="ARBA00022840"/>
    </source>
</evidence>
<proteinExistence type="predicted"/>
<reference evidence="7 8" key="1">
    <citation type="submission" date="2017-03" db="EMBL/GenBank/DDBJ databases">
        <title>New species Polynucleobacter sp. MWH-EgelM1-30-B4.</title>
        <authorList>
            <person name="Hahn M.W."/>
        </authorList>
    </citation>
    <scope>NUCLEOTIDE SEQUENCE [LARGE SCALE GENOMIC DNA]</scope>
    <source>
        <strain evidence="7 8">MWH-EgelM1-30-B4</strain>
    </source>
</reference>
<dbReference type="PANTHER" id="PTHR43023">
    <property type="entry name" value="PROTEIN TRIGALACTOSYLDIACYLGLYCEROL 3, CHLOROPLASTIC"/>
    <property type="match status" value="1"/>
</dbReference>
<dbReference type="AlphaFoldDB" id="A0A210RY07"/>
<dbReference type="PROSITE" id="PS00211">
    <property type="entry name" value="ABC_TRANSPORTER_1"/>
    <property type="match status" value="1"/>
</dbReference>
<dbReference type="InterPro" id="IPR017871">
    <property type="entry name" value="ABC_transporter-like_CS"/>
</dbReference>
<evidence type="ECO:0000313" key="8">
    <source>
        <dbReference type="Proteomes" id="UP000196880"/>
    </source>
</evidence>
<evidence type="ECO:0000256" key="3">
    <source>
        <dbReference type="ARBA" id="ARBA00022519"/>
    </source>
</evidence>
<keyword evidence="4" id="KW-0547">Nucleotide-binding</keyword>
<evidence type="ECO:0000256" key="1">
    <source>
        <dbReference type="ARBA" id="ARBA00022448"/>
    </source>
</evidence>
<keyword evidence="1" id="KW-0813">Transport</keyword>
<comment type="caution">
    <text evidence="7">The sequence shown here is derived from an EMBL/GenBank/DDBJ whole genome shotgun (WGS) entry which is preliminary data.</text>
</comment>
<dbReference type="Gene3D" id="3.40.50.300">
    <property type="entry name" value="P-loop containing nucleotide triphosphate hydrolases"/>
    <property type="match status" value="1"/>
</dbReference>
<sequence>MDQNALAIDVQNLTVGYGSNILLQNLNFSVNYGEIFVILGGSGCGKSSLLKNLFGLYEPISGDVLIEDMNITTATGAERQKIMTSFGVMYQQGALFGSMNLLDNVTLFMQEYTDLQQEQMNLLARCKLDLVGLLPYESYMPNEISGGMQKRAAIARAMALDPKILFLDEPSAGLDPITSADLDSTILDLSKNLGITFVIVSHELASIYAIADKVIMLDKASKGIIAQGDPKVLRDTSPDPRVHQFFNRMMSKEAA</sequence>
<dbReference type="Proteomes" id="UP000196880">
    <property type="component" value="Unassembled WGS sequence"/>
</dbReference>
<evidence type="ECO:0000259" key="6">
    <source>
        <dbReference type="PROSITE" id="PS50893"/>
    </source>
</evidence>
<protein>
    <submittedName>
        <fullName evidence="7">Polyamine ABC transporter ATP-binding protein</fullName>
    </submittedName>
</protein>
<keyword evidence="3" id="KW-0472">Membrane</keyword>
<dbReference type="EMBL" id="NAIA01000003">
    <property type="protein sequence ID" value="OWF65868.1"/>
    <property type="molecule type" value="Genomic_DNA"/>
</dbReference>
<evidence type="ECO:0000256" key="4">
    <source>
        <dbReference type="ARBA" id="ARBA00022741"/>
    </source>
</evidence>
<dbReference type="InterPro" id="IPR027417">
    <property type="entry name" value="P-loop_NTPase"/>
</dbReference>
<evidence type="ECO:0000313" key="7">
    <source>
        <dbReference type="EMBL" id="OWF65868.1"/>
    </source>
</evidence>
<evidence type="ECO:0000256" key="2">
    <source>
        <dbReference type="ARBA" id="ARBA00022475"/>
    </source>
</evidence>
<dbReference type="InterPro" id="IPR003439">
    <property type="entry name" value="ABC_transporter-like_ATP-bd"/>
</dbReference>
<dbReference type="GO" id="GO:0005524">
    <property type="term" value="F:ATP binding"/>
    <property type="evidence" value="ECO:0007669"/>
    <property type="project" value="UniProtKB-KW"/>
</dbReference>
<dbReference type="PANTHER" id="PTHR43023:SF3">
    <property type="entry name" value="PROTEIN TRIGALACTOSYLDIACYLGLYCEROL 3, CHLOROPLASTIC"/>
    <property type="match status" value="1"/>
</dbReference>
<dbReference type="SUPFAM" id="SSF52540">
    <property type="entry name" value="P-loop containing nucleoside triphosphate hydrolases"/>
    <property type="match status" value="1"/>
</dbReference>
<dbReference type="GO" id="GO:0016887">
    <property type="term" value="F:ATP hydrolysis activity"/>
    <property type="evidence" value="ECO:0007669"/>
    <property type="project" value="InterPro"/>
</dbReference>